<name>A0AA38TLR8_9ASTR</name>
<evidence type="ECO:0000256" key="2">
    <source>
        <dbReference type="ARBA" id="ARBA00013194"/>
    </source>
</evidence>
<dbReference type="AlphaFoldDB" id="A0AA38TLR8"/>
<feature type="compositionally biased region" description="Polar residues" evidence="6">
    <location>
        <begin position="431"/>
        <end position="442"/>
    </location>
</feature>
<evidence type="ECO:0000256" key="1">
    <source>
        <dbReference type="ARBA" id="ARBA00000971"/>
    </source>
</evidence>
<feature type="region of interest" description="Disordered" evidence="6">
    <location>
        <begin position="1"/>
        <end position="20"/>
    </location>
</feature>
<feature type="compositionally biased region" description="Basic residues" evidence="6">
    <location>
        <begin position="161"/>
        <end position="177"/>
    </location>
</feature>
<dbReference type="Pfam" id="PF17800">
    <property type="entry name" value="NPL"/>
    <property type="match status" value="1"/>
</dbReference>
<evidence type="ECO:0000313" key="8">
    <source>
        <dbReference type="EMBL" id="KAJ9563265.1"/>
    </source>
</evidence>
<feature type="compositionally biased region" description="Basic and acidic residues" evidence="6">
    <location>
        <begin position="325"/>
        <end position="379"/>
    </location>
</feature>
<dbReference type="EC" id="5.2.1.8" evidence="2 5"/>
<dbReference type="PANTHER" id="PTHR43811:SF48">
    <property type="entry name" value="PEPTIDYL-PROLYL CIS-TRANS ISOMERASE FKBP43"/>
    <property type="match status" value="1"/>
</dbReference>
<dbReference type="InterPro" id="IPR001179">
    <property type="entry name" value="PPIase_FKBP_dom"/>
</dbReference>
<keyword evidence="4 5" id="KW-0413">Isomerase</keyword>
<feature type="compositionally biased region" description="Acidic residues" evidence="6">
    <location>
        <begin position="125"/>
        <end position="140"/>
    </location>
</feature>
<comment type="caution">
    <text evidence="8">The sequence shown here is derived from an EMBL/GenBank/DDBJ whole genome shotgun (WGS) entry which is preliminary data.</text>
</comment>
<proteinExistence type="predicted"/>
<organism evidence="8 9">
    <name type="scientific">Centaurea solstitialis</name>
    <name type="common">yellow star-thistle</name>
    <dbReference type="NCBI Taxonomy" id="347529"/>
    <lineage>
        <taxon>Eukaryota</taxon>
        <taxon>Viridiplantae</taxon>
        <taxon>Streptophyta</taxon>
        <taxon>Embryophyta</taxon>
        <taxon>Tracheophyta</taxon>
        <taxon>Spermatophyta</taxon>
        <taxon>Magnoliopsida</taxon>
        <taxon>eudicotyledons</taxon>
        <taxon>Gunneridae</taxon>
        <taxon>Pentapetalae</taxon>
        <taxon>asterids</taxon>
        <taxon>campanulids</taxon>
        <taxon>Asterales</taxon>
        <taxon>Asteraceae</taxon>
        <taxon>Carduoideae</taxon>
        <taxon>Cardueae</taxon>
        <taxon>Centaureinae</taxon>
        <taxon>Centaurea</taxon>
    </lineage>
</organism>
<reference evidence="8" key="1">
    <citation type="submission" date="2023-03" db="EMBL/GenBank/DDBJ databases">
        <title>Chromosome-scale reference genome and RAD-based genetic map of yellow starthistle (Centaurea solstitialis) reveal putative structural variation and QTLs associated with invader traits.</title>
        <authorList>
            <person name="Reatini B."/>
            <person name="Cang F.A."/>
            <person name="Jiang Q."/>
            <person name="Mckibben M.T.W."/>
            <person name="Barker M.S."/>
            <person name="Rieseberg L.H."/>
            <person name="Dlugosch K.M."/>
        </authorList>
    </citation>
    <scope>NUCLEOTIDE SEQUENCE</scope>
    <source>
        <strain evidence="8">CAN-66</strain>
        <tissue evidence="8">Leaf</tissue>
    </source>
</reference>
<feature type="compositionally biased region" description="Acidic residues" evidence="6">
    <location>
        <begin position="182"/>
        <end position="197"/>
    </location>
</feature>
<feature type="region of interest" description="Disordered" evidence="6">
    <location>
        <begin position="99"/>
        <end position="494"/>
    </location>
</feature>
<protein>
    <recommendedName>
        <fullName evidence="2 5">peptidylprolyl isomerase</fullName>
        <ecNumber evidence="2 5">5.2.1.8</ecNumber>
    </recommendedName>
</protein>
<evidence type="ECO:0000256" key="4">
    <source>
        <dbReference type="ARBA" id="ARBA00023235"/>
    </source>
</evidence>
<dbReference type="InterPro" id="IPR046357">
    <property type="entry name" value="PPIase_dom_sf"/>
</dbReference>
<dbReference type="Pfam" id="PF00254">
    <property type="entry name" value="FKBP_C"/>
    <property type="match status" value="1"/>
</dbReference>
<dbReference type="Gene3D" id="2.60.120.340">
    <property type="entry name" value="Nucleoplasmin core domain"/>
    <property type="match status" value="1"/>
</dbReference>
<evidence type="ECO:0000256" key="5">
    <source>
        <dbReference type="PROSITE-ProRule" id="PRU00277"/>
    </source>
</evidence>
<dbReference type="GO" id="GO:0003755">
    <property type="term" value="F:peptidyl-prolyl cis-trans isomerase activity"/>
    <property type="evidence" value="ECO:0007669"/>
    <property type="project" value="UniProtKB-KW"/>
</dbReference>
<dbReference type="PROSITE" id="PS50059">
    <property type="entry name" value="FKBP_PPIASE"/>
    <property type="match status" value="1"/>
</dbReference>
<dbReference type="EMBL" id="JARYMX010000002">
    <property type="protein sequence ID" value="KAJ9563265.1"/>
    <property type="molecule type" value="Genomic_DNA"/>
</dbReference>
<gene>
    <name evidence="8" type="ORF">OSB04_008425</name>
</gene>
<sequence length="594" mass="65699">MLGIEVKPGKPYTHSSKNGRTRLRISQATLANGSATLKSLVQCNVGDKQPVLLCALLPTKTESLQLDLEFEEAEDVVFSVIGPRGVYLTGYYVGHNRQSNIQDESESYGEDIANSETQESNHNSDEDEYEDSFINDDEPEPLTPSPVSSSRDDDDDGEFLKKKRNGNGGRKRLKKTYHLIESDDDLSVPEIEDEDDFPISSICKNKKSQVSDEETDKETKGELDRVTKTNDDKLKSNGVHSGVLDSKEKVNVHLTDDKTKGKGDQPNMLEPSLAEVAPEGISKPKKKKQESTKEEKATDPTFVDQPSVQVPLIETKTKKKKKENTKKGTADKADDVGHTDPVEDKIHKAKVESDFMNHDVLAVKDNNKPDDTGVDRSFEELASAEVVPEKNSKPKKKRKGRSEVSTDGTDGNLLAGNKQEDDQQPIDKSSGIDSKQLSNGTQSEEKKVKKKRRKTSKTQEDEENTNMEVEKENKQSATEPEGNDEESNKKTLSNGLVIEELATGKSKGKVKVQYVVKLKENGQVIDSSGKSPHKFRLGDKEVMEGLNVGLDGMRVGDKRRLTIPPSMSSGYKGTGENVPPNSWLVYDVEVTGIH</sequence>
<feature type="domain" description="PPIase FKBP-type" evidence="7">
    <location>
        <begin position="507"/>
        <end position="594"/>
    </location>
</feature>
<dbReference type="SUPFAM" id="SSF54534">
    <property type="entry name" value="FKBP-like"/>
    <property type="match status" value="1"/>
</dbReference>
<evidence type="ECO:0000256" key="6">
    <source>
        <dbReference type="SAM" id="MobiDB-lite"/>
    </source>
</evidence>
<accession>A0AA38TLR8</accession>
<dbReference type="InterPro" id="IPR041232">
    <property type="entry name" value="NPL"/>
</dbReference>
<dbReference type="Proteomes" id="UP001172457">
    <property type="component" value="Chromosome 2"/>
</dbReference>
<keyword evidence="9" id="KW-1185">Reference proteome</keyword>
<feature type="compositionally biased region" description="Basic and acidic residues" evidence="6">
    <location>
        <begin position="289"/>
        <end position="298"/>
    </location>
</feature>
<dbReference type="Gene3D" id="3.10.50.40">
    <property type="match status" value="1"/>
</dbReference>
<evidence type="ECO:0000259" key="7">
    <source>
        <dbReference type="PROSITE" id="PS50059"/>
    </source>
</evidence>
<comment type="catalytic activity">
    <reaction evidence="1 5">
        <text>[protein]-peptidylproline (omega=180) = [protein]-peptidylproline (omega=0)</text>
        <dbReference type="Rhea" id="RHEA:16237"/>
        <dbReference type="Rhea" id="RHEA-COMP:10747"/>
        <dbReference type="Rhea" id="RHEA-COMP:10748"/>
        <dbReference type="ChEBI" id="CHEBI:83833"/>
        <dbReference type="ChEBI" id="CHEBI:83834"/>
        <dbReference type="EC" id="5.2.1.8"/>
    </reaction>
</comment>
<feature type="compositionally biased region" description="Basic and acidic residues" evidence="6">
    <location>
        <begin position="245"/>
        <end position="263"/>
    </location>
</feature>
<keyword evidence="3 5" id="KW-0697">Rotamase</keyword>
<evidence type="ECO:0000313" key="9">
    <source>
        <dbReference type="Proteomes" id="UP001172457"/>
    </source>
</evidence>
<dbReference type="PANTHER" id="PTHR43811">
    <property type="entry name" value="FKBP-TYPE PEPTIDYL-PROLYL CIS-TRANS ISOMERASE FKPA"/>
    <property type="match status" value="1"/>
</dbReference>
<evidence type="ECO:0000256" key="3">
    <source>
        <dbReference type="ARBA" id="ARBA00023110"/>
    </source>
</evidence>
<feature type="compositionally biased region" description="Basic and acidic residues" evidence="6">
    <location>
        <begin position="217"/>
        <end position="235"/>
    </location>
</feature>